<dbReference type="OrthoDB" id="7421901at2759"/>
<feature type="chain" id="PRO_5035266696" evidence="1">
    <location>
        <begin position="16"/>
        <end position="133"/>
    </location>
</feature>
<feature type="signal peptide" evidence="1">
    <location>
        <begin position="1"/>
        <end position="15"/>
    </location>
</feature>
<keyword evidence="4" id="KW-1185">Reference proteome</keyword>
<protein>
    <submittedName>
        <fullName evidence="3">(African queen) hypothetical protein</fullName>
    </submittedName>
</protein>
<dbReference type="PROSITE" id="PS51379">
    <property type="entry name" value="4FE4S_FER_2"/>
    <property type="match status" value="1"/>
</dbReference>
<evidence type="ECO:0000313" key="3">
    <source>
        <dbReference type="EMBL" id="CAG9560948.1"/>
    </source>
</evidence>
<accession>A0A8J2VWU3</accession>
<name>A0A8J2VWU3_9NEOP</name>
<evidence type="ECO:0000313" key="4">
    <source>
        <dbReference type="Proteomes" id="UP000789524"/>
    </source>
</evidence>
<evidence type="ECO:0000256" key="1">
    <source>
        <dbReference type="SAM" id="SignalP"/>
    </source>
</evidence>
<dbReference type="AlphaFoldDB" id="A0A8J2VWU3"/>
<reference evidence="3" key="1">
    <citation type="submission" date="2021-09" db="EMBL/GenBank/DDBJ databases">
        <authorList>
            <person name="Martin H S."/>
        </authorList>
    </citation>
    <scope>NUCLEOTIDE SEQUENCE</scope>
</reference>
<comment type="caution">
    <text evidence="3">The sequence shown here is derived from an EMBL/GenBank/DDBJ whole genome shotgun (WGS) entry which is preliminary data.</text>
</comment>
<sequence length="133" mass="15319">MAYFVILSLLAVVLAFDTDRRCLLHAGRCVSHCPRNMYPYHTKCDGQTISQRTCDRPNVYVLGYTCGWSRCDCGGDDVLDEQTNTCMKLHDCPIYPTKLPRSNSVTERRRSGQNRYRVSKRIKIPKEDIDELP</sequence>
<keyword evidence="1" id="KW-0732">Signal</keyword>
<gene>
    <name evidence="3" type="ORF">DCHRY22_LOCUS2535</name>
</gene>
<dbReference type="Proteomes" id="UP000789524">
    <property type="component" value="Unassembled WGS sequence"/>
</dbReference>
<feature type="domain" description="4Fe-4S ferredoxin-type" evidence="2">
    <location>
        <begin position="12"/>
        <end position="43"/>
    </location>
</feature>
<organism evidence="3 4">
    <name type="scientific">Danaus chrysippus</name>
    <name type="common">African queen</name>
    <dbReference type="NCBI Taxonomy" id="151541"/>
    <lineage>
        <taxon>Eukaryota</taxon>
        <taxon>Metazoa</taxon>
        <taxon>Ecdysozoa</taxon>
        <taxon>Arthropoda</taxon>
        <taxon>Hexapoda</taxon>
        <taxon>Insecta</taxon>
        <taxon>Pterygota</taxon>
        <taxon>Neoptera</taxon>
        <taxon>Endopterygota</taxon>
        <taxon>Lepidoptera</taxon>
        <taxon>Glossata</taxon>
        <taxon>Ditrysia</taxon>
        <taxon>Papilionoidea</taxon>
        <taxon>Nymphalidae</taxon>
        <taxon>Danainae</taxon>
        <taxon>Danaini</taxon>
        <taxon>Danaina</taxon>
        <taxon>Danaus</taxon>
        <taxon>Anosia</taxon>
    </lineage>
</organism>
<proteinExistence type="predicted"/>
<dbReference type="EMBL" id="CAKASE010000046">
    <property type="protein sequence ID" value="CAG9560948.1"/>
    <property type="molecule type" value="Genomic_DNA"/>
</dbReference>
<dbReference type="InterPro" id="IPR017896">
    <property type="entry name" value="4Fe4S_Fe-S-bd"/>
</dbReference>
<evidence type="ECO:0000259" key="2">
    <source>
        <dbReference type="PROSITE" id="PS51379"/>
    </source>
</evidence>